<protein>
    <submittedName>
        <fullName evidence="1">Unannotated protein</fullName>
    </submittedName>
</protein>
<dbReference type="EMBL" id="CAEZSF010000180">
    <property type="protein sequence ID" value="CAB4549899.1"/>
    <property type="molecule type" value="Genomic_DNA"/>
</dbReference>
<organism evidence="1">
    <name type="scientific">freshwater metagenome</name>
    <dbReference type="NCBI Taxonomy" id="449393"/>
    <lineage>
        <taxon>unclassified sequences</taxon>
        <taxon>metagenomes</taxon>
        <taxon>ecological metagenomes</taxon>
    </lineage>
</organism>
<dbReference type="AlphaFoldDB" id="A0A6J6CI56"/>
<gene>
    <name evidence="1" type="ORF">UFOPK1358_01553</name>
</gene>
<sequence>MPVPLVGCKTGFEPLLNLNRISGLGEYLLKEINVRGVMHRVELIGGWVRHDQHATLANHRLALVHVEEVAEPQTHHQNGIHDRVDVVGAHVGKAIQHNVSLAFYRNELLLVDLGSGQFVNRFNLAGMHRGERIRGFPRMQNPAATARWEAV</sequence>
<accession>A0A6J6CI56</accession>
<evidence type="ECO:0000313" key="1">
    <source>
        <dbReference type="EMBL" id="CAB4549899.1"/>
    </source>
</evidence>
<proteinExistence type="predicted"/>
<name>A0A6J6CI56_9ZZZZ</name>
<reference evidence="1" key="1">
    <citation type="submission" date="2020-05" db="EMBL/GenBank/DDBJ databases">
        <authorList>
            <person name="Chiriac C."/>
            <person name="Salcher M."/>
            <person name="Ghai R."/>
            <person name="Kavagutti S V."/>
        </authorList>
    </citation>
    <scope>NUCLEOTIDE SEQUENCE</scope>
</reference>